<gene>
    <name evidence="3" type="ORF">J21TS7_45900</name>
</gene>
<evidence type="ECO:0000313" key="3">
    <source>
        <dbReference type="EMBL" id="GIO56272.1"/>
    </source>
</evidence>
<evidence type="ECO:0000259" key="2">
    <source>
        <dbReference type="Pfam" id="PF13786"/>
    </source>
</evidence>
<comment type="caution">
    <text evidence="3">The sequence shown here is derived from an EMBL/GenBank/DDBJ whole genome shotgun (WGS) entry which is preliminary data.</text>
</comment>
<dbReference type="InterPro" id="IPR025436">
    <property type="entry name" value="DUF4179"/>
</dbReference>
<organism evidence="3 4">
    <name type="scientific">Paenibacillus cineris</name>
    <dbReference type="NCBI Taxonomy" id="237530"/>
    <lineage>
        <taxon>Bacteria</taxon>
        <taxon>Bacillati</taxon>
        <taxon>Bacillota</taxon>
        <taxon>Bacilli</taxon>
        <taxon>Bacillales</taxon>
        <taxon>Paenibacillaceae</taxon>
        <taxon>Paenibacillus</taxon>
    </lineage>
</organism>
<evidence type="ECO:0000313" key="4">
    <source>
        <dbReference type="Proteomes" id="UP000676601"/>
    </source>
</evidence>
<protein>
    <recommendedName>
        <fullName evidence="2">DUF4179 domain-containing protein</fullName>
    </recommendedName>
</protein>
<keyword evidence="1" id="KW-0472">Membrane</keyword>
<dbReference type="EMBL" id="BORU01000002">
    <property type="protein sequence ID" value="GIO56272.1"/>
    <property type="molecule type" value="Genomic_DNA"/>
</dbReference>
<name>A0ABQ4LIC0_9BACL</name>
<evidence type="ECO:0000256" key="1">
    <source>
        <dbReference type="SAM" id="Phobius"/>
    </source>
</evidence>
<feature type="domain" description="DUF4179" evidence="2">
    <location>
        <begin position="96"/>
        <end position="182"/>
    </location>
</feature>
<proteinExistence type="predicted"/>
<dbReference type="RefSeq" id="WP_212984998.1">
    <property type="nucleotide sequence ID" value="NZ_BORU01000002.1"/>
</dbReference>
<feature type="transmembrane region" description="Helical" evidence="1">
    <location>
        <begin position="95"/>
        <end position="117"/>
    </location>
</feature>
<keyword evidence="1" id="KW-1133">Transmembrane helix</keyword>
<dbReference type="Proteomes" id="UP000676601">
    <property type="component" value="Unassembled WGS sequence"/>
</dbReference>
<dbReference type="Pfam" id="PF13786">
    <property type="entry name" value="DUF4179"/>
    <property type="match status" value="1"/>
</dbReference>
<dbReference type="Gene3D" id="2.60.40.1630">
    <property type="entry name" value="bacillus anthracis domain"/>
    <property type="match status" value="1"/>
</dbReference>
<keyword evidence="4" id="KW-1185">Reference proteome</keyword>
<accession>A0ABQ4LIC0</accession>
<reference evidence="3 4" key="1">
    <citation type="submission" date="2021-03" db="EMBL/GenBank/DDBJ databases">
        <title>Antimicrobial resistance genes in bacteria isolated from Japanese honey, and their potential for conferring macrolide and lincosamide resistance in the American foulbrood pathogen Paenibacillus larvae.</title>
        <authorList>
            <person name="Okamoto M."/>
            <person name="Kumagai M."/>
            <person name="Kanamori H."/>
            <person name="Takamatsu D."/>
        </authorList>
    </citation>
    <scope>NUCLEOTIDE SEQUENCE [LARGE SCALE GENOMIC DNA]</scope>
    <source>
        <strain evidence="3 4">J21TS7</strain>
    </source>
</reference>
<sequence length="543" mass="60926">MKCLNRAQMEEFILEEAYAGAGLNIHVQNCSRCQALMAEVRQEQEAWSQALYPERLTDDFTRQVMASLADVPIEPAAEENEPDTILLREKRRSPFIRRAALAAVCILIVAAALTVYAQPSIADWVRSIFARDNAASDTGLLDARQLGLVQNPHIKVKDKGYTLEINEVVVDAARIMMGVKITDPNGKPVVNKVDWSQVTVKDTEGKVLTELLSLGGSDAVENVTSLLPSGVKSDKLIVEGNVNQIGQEIFSHKIVKGNWSFKFSLDMKKANELTKVTQLDQQYTTPDGLHVKMERLVRTPSAVRLELSTSLDGKLAKQVPESGLENMLLMYHFEDEDGTDFSSVNNIRRPQIETLIAQQHNLVGDEHHWFYTFKYLPYDREKVRFVLDGYSIPVMSDDSVQFHPLELSSKPAEFKGQGDSLIISSMKIGQDPSSLQEETAGLLRVNGKYRNMLSHDEWVMRDEESGKEFPATFRGSYGGFADIQDVNGDLTVEGLTTLPEKATLIRKVTDKWYTNVNWSFDLPKGEPIKGLENVNPEDYWEAP</sequence>
<keyword evidence="1" id="KW-0812">Transmembrane</keyword>